<evidence type="ECO:0000313" key="14">
    <source>
        <dbReference type="Proteomes" id="UP000245283"/>
    </source>
</evidence>
<feature type="compositionally biased region" description="Acidic residues" evidence="11">
    <location>
        <begin position="382"/>
        <end position="395"/>
    </location>
</feature>
<dbReference type="Pfam" id="PF00512">
    <property type="entry name" value="HisKA"/>
    <property type="match status" value="1"/>
</dbReference>
<dbReference type="PANTHER" id="PTHR45453">
    <property type="entry name" value="PHOSPHATE REGULON SENSOR PROTEIN PHOR"/>
    <property type="match status" value="1"/>
</dbReference>
<dbReference type="PRINTS" id="PR00344">
    <property type="entry name" value="BCTRLSENSOR"/>
</dbReference>
<dbReference type="SUPFAM" id="SSF55874">
    <property type="entry name" value="ATPase domain of HSP90 chaperone/DNA topoisomerase II/histidine kinase"/>
    <property type="match status" value="1"/>
</dbReference>
<sequence length="395" mass="43229">MPNGVILLLAAGLGLLVGAWATAAFFNYERKRERDVVLPPLTDDQVTASPILDSLPQDYIIIEKSGKVSRASTRAYSYGIVNDDEVIRAEFTRLINAAHSDGLIHGQEIRMKRSTLTEDVESRLIVRSAPMNGGRVLVLFEDSTTRLRLEEARRDFTANVSHELKSPIGSISLLSETIADSADDPDAVRHFSSQLMTESRRLGVLVQELIQLSRLQEGDAFRTSELVSIDDVVAEAMDRVSVEADTRDVTLVTGGTQGLYVYGDQAMLTTAVRNLIDNAVRYSHLHGRVSMGISTHDGLVSIAVVDQGEGIAPDQKDRVFERFYRGDKARSRETGGSGLGLSIVKHVVADHGGRMSLWSTPGQGSTFTILLPEANRPQAEALEQEAVTEEPETNE</sequence>
<dbReference type="InterPro" id="IPR050351">
    <property type="entry name" value="BphY/WalK/GraS-like"/>
</dbReference>
<dbReference type="Gene3D" id="1.10.287.130">
    <property type="match status" value="1"/>
</dbReference>
<accession>A0A2V1K6P0</accession>
<keyword evidence="5" id="KW-0597">Phosphoprotein</keyword>
<evidence type="ECO:0000256" key="11">
    <source>
        <dbReference type="SAM" id="MobiDB-lite"/>
    </source>
</evidence>
<evidence type="ECO:0000256" key="7">
    <source>
        <dbReference type="ARBA" id="ARBA00022777"/>
    </source>
</evidence>
<comment type="subcellular location">
    <subcellularLocation>
        <location evidence="3">Cell membrane</location>
    </subcellularLocation>
</comment>
<dbReference type="InterPro" id="IPR036890">
    <property type="entry name" value="HATPase_C_sf"/>
</dbReference>
<dbReference type="InterPro" id="IPR003661">
    <property type="entry name" value="HisK_dim/P_dom"/>
</dbReference>
<comment type="catalytic activity">
    <reaction evidence="1">
        <text>ATP + protein L-histidine = ADP + protein N-phospho-L-histidine.</text>
        <dbReference type="EC" id="2.7.13.3"/>
    </reaction>
</comment>
<dbReference type="Gene3D" id="3.30.565.10">
    <property type="entry name" value="Histidine kinase-like ATPase, C-terminal domain"/>
    <property type="match status" value="1"/>
</dbReference>
<dbReference type="GO" id="GO:0000155">
    <property type="term" value="F:phosphorelay sensor kinase activity"/>
    <property type="evidence" value="ECO:0007669"/>
    <property type="project" value="InterPro"/>
</dbReference>
<dbReference type="CDD" id="cd00075">
    <property type="entry name" value="HATPase"/>
    <property type="match status" value="1"/>
</dbReference>
<dbReference type="Pfam" id="PF02518">
    <property type="entry name" value="HATPase_c"/>
    <property type="match status" value="1"/>
</dbReference>
<feature type="region of interest" description="Disordered" evidence="11">
    <location>
        <begin position="374"/>
        <end position="395"/>
    </location>
</feature>
<keyword evidence="6" id="KW-0808">Transferase</keyword>
<keyword evidence="14" id="KW-1185">Reference proteome</keyword>
<dbReference type="PANTHER" id="PTHR45453:SF1">
    <property type="entry name" value="PHOSPHATE REGULON SENSOR PROTEIN PHOR"/>
    <property type="match status" value="1"/>
</dbReference>
<feature type="domain" description="Histidine kinase" evidence="12">
    <location>
        <begin position="159"/>
        <end position="375"/>
    </location>
</feature>
<dbReference type="EMBL" id="QETB01000001">
    <property type="protein sequence ID" value="PWF27126.1"/>
    <property type="molecule type" value="Genomic_DNA"/>
</dbReference>
<keyword evidence="9" id="KW-0472">Membrane</keyword>
<dbReference type="InterPro" id="IPR003594">
    <property type="entry name" value="HATPase_dom"/>
</dbReference>
<dbReference type="GO" id="GO:0004721">
    <property type="term" value="F:phosphoprotein phosphatase activity"/>
    <property type="evidence" value="ECO:0007669"/>
    <property type="project" value="TreeGrafter"/>
</dbReference>
<protein>
    <recommendedName>
        <fullName evidence="10">Sensor-like histidine kinase SenX3</fullName>
        <ecNumber evidence="4">2.7.13.3</ecNumber>
    </recommendedName>
</protein>
<dbReference type="SMART" id="SM00388">
    <property type="entry name" value="HisKA"/>
    <property type="match status" value="1"/>
</dbReference>
<evidence type="ECO:0000256" key="2">
    <source>
        <dbReference type="ARBA" id="ARBA00001968"/>
    </source>
</evidence>
<dbReference type="InterPro" id="IPR005467">
    <property type="entry name" value="His_kinase_dom"/>
</dbReference>
<dbReference type="FunFam" id="3.30.565.10:FF:000006">
    <property type="entry name" value="Sensor histidine kinase WalK"/>
    <property type="match status" value="1"/>
</dbReference>
<comment type="caution">
    <text evidence="13">The sequence shown here is derived from an EMBL/GenBank/DDBJ whole genome shotgun (WGS) entry which is preliminary data.</text>
</comment>
<keyword evidence="7 13" id="KW-0418">Kinase</keyword>
<dbReference type="GO" id="GO:0016036">
    <property type="term" value="P:cellular response to phosphate starvation"/>
    <property type="evidence" value="ECO:0007669"/>
    <property type="project" value="TreeGrafter"/>
</dbReference>
<dbReference type="OrthoDB" id="9813151at2"/>
<dbReference type="InterPro" id="IPR036097">
    <property type="entry name" value="HisK_dim/P_sf"/>
</dbReference>
<evidence type="ECO:0000256" key="9">
    <source>
        <dbReference type="ARBA" id="ARBA00023136"/>
    </source>
</evidence>
<comment type="cofactor">
    <cofactor evidence="2">
        <name>a divalent metal cation</name>
        <dbReference type="ChEBI" id="CHEBI:60240"/>
    </cofactor>
</comment>
<organism evidence="13 14">
    <name type="scientific">Ancrocorticia populi</name>
    <dbReference type="NCBI Taxonomy" id="2175228"/>
    <lineage>
        <taxon>Bacteria</taxon>
        <taxon>Bacillati</taxon>
        <taxon>Actinomycetota</taxon>
        <taxon>Actinomycetes</taxon>
        <taxon>Actinomycetales</taxon>
        <taxon>Actinomycetaceae</taxon>
        <taxon>Ancrocorticia</taxon>
    </lineage>
</organism>
<evidence type="ECO:0000256" key="5">
    <source>
        <dbReference type="ARBA" id="ARBA00022553"/>
    </source>
</evidence>
<dbReference type="PROSITE" id="PS50109">
    <property type="entry name" value="HIS_KIN"/>
    <property type="match status" value="1"/>
</dbReference>
<evidence type="ECO:0000313" key="13">
    <source>
        <dbReference type="EMBL" id="PWF27126.1"/>
    </source>
</evidence>
<dbReference type="RefSeq" id="WP_109092625.1">
    <property type="nucleotide sequence ID" value="NZ_QETB01000001.1"/>
</dbReference>
<evidence type="ECO:0000256" key="8">
    <source>
        <dbReference type="ARBA" id="ARBA00023012"/>
    </source>
</evidence>
<keyword evidence="8" id="KW-0902">Two-component regulatory system</keyword>
<dbReference type="AlphaFoldDB" id="A0A2V1K6P0"/>
<dbReference type="CDD" id="cd00082">
    <property type="entry name" value="HisKA"/>
    <property type="match status" value="1"/>
</dbReference>
<dbReference type="SUPFAM" id="SSF47384">
    <property type="entry name" value="Homodimeric domain of signal transducing histidine kinase"/>
    <property type="match status" value="1"/>
</dbReference>
<evidence type="ECO:0000256" key="1">
    <source>
        <dbReference type="ARBA" id="ARBA00000085"/>
    </source>
</evidence>
<name>A0A2V1K6P0_9ACTO</name>
<proteinExistence type="predicted"/>
<dbReference type="GO" id="GO:0005886">
    <property type="term" value="C:plasma membrane"/>
    <property type="evidence" value="ECO:0007669"/>
    <property type="project" value="UniProtKB-SubCell"/>
</dbReference>
<dbReference type="GO" id="GO:0005509">
    <property type="term" value="F:calcium ion binding"/>
    <property type="evidence" value="ECO:0007669"/>
    <property type="project" value="UniProtKB-ARBA"/>
</dbReference>
<evidence type="ECO:0000256" key="6">
    <source>
        <dbReference type="ARBA" id="ARBA00022679"/>
    </source>
</evidence>
<evidence type="ECO:0000259" key="12">
    <source>
        <dbReference type="PROSITE" id="PS50109"/>
    </source>
</evidence>
<dbReference type="SMART" id="SM00387">
    <property type="entry name" value="HATPase_c"/>
    <property type="match status" value="1"/>
</dbReference>
<dbReference type="InterPro" id="IPR004358">
    <property type="entry name" value="Sig_transdc_His_kin-like_C"/>
</dbReference>
<reference evidence="14" key="1">
    <citation type="submission" date="2018-05" db="EMBL/GenBank/DDBJ databases">
        <authorList>
            <person name="Li Y."/>
        </authorList>
    </citation>
    <scope>NUCLEOTIDE SEQUENCE [LARGE SCALE GENOMIC DNA]</scope>
    <source>
        <strain evidence="14">sk1b4</strain>
    </source>
</reference>
<dbReference type="Proteomes" id="UP000245283">
    <property type="component" value="Unassembled WGS sequence"/>
</dbReference>
<dbReference type="FunFam" id="1.10.287.130:FF:000001">
    <property type="entry name" value="Two-component sensor histidine kinase"/>
    <property type="match status" value="1"/>
</dbReference>
<evidence type="ECO:0000256" key="3">
    <source>
        <dbReference type="ARBA" id="ARBA00004236"/>
    </source>
</evidence>
<gene>
    <name evidence="13" type="ORF">DD236_01595</name>
</gene>
<evidence type="ECO:0000256" key="4">
    <source>
        <dbReference type="ARBA" id="ARBA00012438"/>
    </source>
</evidence>
<dbReference type="EC" id="2.7.13.3" evidence="4"/>
<evidence type="ECO:0000256" key="10">
    <source>
        <dbReference type="ARBA" id="ARBA00039401"/>
    </source>
</evidence>